<dbReference type="SUPFAM" id="SSF52833">
    <property type="entry name" value="Thioredoxin-like"/>
    <property type="match status" value="1"/>
</dbReference>
<accession>A0ABW9SSZ6</accession>
<dbReference type="InterPro" id="IPR036249">
    <property type="entry name" value="Thioredoxin-like_sf"/>
</dbReference>
<dbReference type="Proteomes" id="UP000735592">
    <property type="component" value="Unassembled WGS sequence"/>
</dbReference>
<reference evidence="2 3" key="1">
    <citation type="submission" date="2019-11" db="EMBL/GenBank/DDBJ databases">
        <title>Type strains purchased from KCTC, JCM and DSMZ.</title>
        <authorList>
            <person name="Lu H."/>
        </authorList>
    </citation>
    <scope>NUCLEOTIDE SEQUENCE [LARGE SCALE GENOMIC DNA]</scope>
    <source>
        <strain evidence="2 3">DSM 103461</strain>
    </source>
</reference>
<evidence type="ECO:0000313" key="2">
    <source>
        <dbReference type="EMBL" id="MTW34699.1"/>
    </source>
</evidence>
<dbReference type="PANTHER" id="PTHR42852">
    <property type="entry name" value="THIOL:DISULFIDE INTERCHANGE PROTEIN DSBE"/>
    <property type="match status" value="1"/>
</dbReference>
<proteinExistence type="predicted"/>
<dbReference type="Pfam" id="PF08534">
    <property type="entry name" value="Redoxin"/>
    <property type="match status" value="1"/>
</dbReference>
<evidence type="ECO:0000313" key="3">
    <source>
        <dbReference type="Proteomes" id="UP000735592"/>
    </source>
</evidence>
<keyword evidence="3" id="KW-1185">Reference proteome</keyword>
<dbReference type="Gene3D" id="3.40.30.10">
    <property type="entry name" value="Glutaredoxin"/>
    <property type="match status" value="1"/>
</dbReference>
<evidence type="ECO:0000259" key="1">
    <source>
        <dbReference type="PROSITE" id="PS51352"/>
    </source>
</evidence>
<dbReference type="InterPro" id="IPR013766">
    <property type="entry name" value="Thioredoxin_domain"/>
</dbReference>
<protein>
    <submittedName>
        <fullName evidence="2">Redoxin family protein</fullName>
    </submittedName>
</protein>
<dbReference type="InterPro" id="IPR050553">
    <property type="entry name" value="Thioredoxin_ResA/DsbE_sf"/>
</dbReference>
<feature type="domain" description="Thioredoxin" evidence="1">
    <location>
        <begin position="10"/>
        <end position="149"/>
    </location>
</feature>
<comment type="caution">
    <text evidence="2">The sequence shown here is derived from an EMBL/GenBank/DDBJ whole genome shotgun (WGS) entry which is preliminary data.</text>
</comment>
<dbReference type="CDD" id="cd02966">
    <property type="entry name" value="TlpA_like_family"/>
    <property type="match status" value="1"/>
</dbReference>
<dbReference type="PANTHER" id="PTHR42852:SF18">
    <property type="entry name" value="CHROMOSOME UNDETERMINED SCAFFOLD_47, WHOLE GENOME SHOTGUN SEQUENCE"/>
    <property type="match status" value="1"/>
</dbReference>
<sequence length="152" mass="16218">MLPMAHAGQPEAGSMAPEFSLASPQGTIRLADYRGKTVYLDFWASWCGPCKQSFPWMNAMQAKYAAQGLQVIAVNLDAKAEDAHTFLSSVPAQFTIAFDAAGVSAQQYRIKGMPSSVLIGRDGKVLSVHAGFNQAARAELEQQITTALGVAP</sequence>
<organism evidence="2 3">
    <name type="scientific">Pseudoduganella danionis</name>
    <dbReference type="NCBI Taxonomy" id="1890295"/>
    <lineage>
        <taxon>Bacteria</taxon>
        <taxon>Pseudomonadati</taxon>
        <taxon>Pseudomonadota</taxon>
        <taxon>Betaproteobacteria</taxon>
        <taxon>Burkholderiales</taxon>
        <taxon>Oxalobacteraceae</taxon>
        <taxon>Telluria group</taxon>
        <taxon>Pseudoduganella</taxon>
    </lineage>
</organism>
<name>A0ABW9SSZ6_9BURK</name>
<dbReference type="InterPro" id="IPR013740">
    <property type="entry name" value="Redoxin"/>
</dbReference>
<gene>
    <name evidence="2" type="ORF">GM655_17990</name>
</gene>
<dbReference type="PROSITE" id="PS51352">
    <property type="entry name" value="THIOREDOXIN_2"/>
    <property type="match status" value="1"/>
</dbReference>
<dbReference type="EMBL" id="WNKW01000005">
    <property type="protein sequence ID" value="MTW34699.1"/>
    <property type="molecule type" value="Genomic_DNA"/>
</dbReference>